<dbReference type="RefSeq" id="XP_007703418.1">
    <property type="nucleotide sequence ID" value="XM_007705228.1"/>
</dbReference>
<protein>
    <submittedName>
        <fullName evidence="1">Uncharacterized protein</fullName>
    </submittedName>
</protein>
<name>M2S1I8_COCSN</name>
<keyword evidence="2" id="KW-1185">Reference proteome</keyword>
<dbReference type="Proteomes" id="UP000016934">
    <property type="component" value="Unassembled WGS sequence"/>
</dbReference>
<dbReference type="EMBL" id="KB445649">
    <property type="protein sequence ID" value="EMD61093.1"/>
    <property type="molecule type" value="Genomic_DNA"/>
</dbReference>
<reference evidence="1 2" key="1">
    <citation type="journal article" date="2012" name="PLoS Pathog.">
        <title>Diverse lifestyles and strategies of plant pathogenesis encoded in the genomes of eighteen Dothideomycetes fungi.</title>
        <authorList>
            <person name="Ohm R.A."/>
            <person name="Feau N."/>
            <person name="Henrissat B."/>
            <person name="Schoch C.L."/>
            <person name="Horwitz B.A."/>
            <person name="Barry K.W."/>
            <person name="Condon B.J."/>
            <person name="Copeland A.C."/>
            <person name="Dhillon B."/>
            <person name="Glaser F."/>
            <person name="Hesse C.N."/>
            <person name="Kosti I."/>
            <person name="LaButti K."/>
            <person name="Lindquist E.A."/>
            <person name="Lucas S."/>
            <person name="Salamov A.A."/>
            <person name="Bradshaw R.E."/>
            <person name="Ciuffetti L."/>
            <person name="Hamelin R.C."/>
            <person name="Kema G.H.J."/>
            <person name="Lawrence C."/>
            <person name="Scott J.A."/>
            <person name="Spatafora J.W."/>
            <person name="Turgeon B.G."/>
            <person name="de Wit P.J.G.M."/>
            <person name="Zhong S."/>
            <person name="Goodwin S.B."/>
            <person name="Grigoriev I.V."/>
        </authorList>
    </citation>
    <scope>NUCLEOTIDE SEQUENCE [LARGE SCALE GENOMIC DNA]</scope>
    <source>
        <strain evidence="2">ND90Pr / ATCC 201652</strain>
    </source>
</reference>
<evidence type="ECO:0000313" key="1">
    <source>
        <dbReference type="EMBL" id="EMD61093.1"/>
    </source>
</evidence>
<gene>
    <name evidence="1" type="ORF">COCSADRAFT_192878</name>
</gene>
<organism evidence="1 2">
    <name type="scientific">Cochliobolus sativus (strain ND90Pr / ATCC 201652)</name>
    <name type="common">Common root rot and spot blotch fungus</name>
    <name type="synonym">Bipolaris sorokiniana</name>
    <dbReference type="NCBI Taxonomy" id="665912"/>
    <lineage>
        <taxon>Eukaryota</taxon>
        <taxon>Fungi</taxon>
        <taxon>Dikarya</taxon>
        <taxon>Ascomycota</taxon>
        <taxon>Pezizomycotina</taxon>
        <taxon>Dothideomycetes</taxon>
        <taxon>Pleosporomycetidae</taxon>
        <taxon>Pleosporales</taxon>
        <taxon>Pleosporineae</taxon>
        <taxon>Pleosporaceae</taxon>
        <taxon>Bipolaris</taxon>
    </lineage>
</organism>
<dbReference type="HOGENOM" id="CLU_1524881_0_0_1"/>
<dbReference type="KEGG" id="bsc:COCSADRAFT_192878"/>
<dbReference type="AlphaFoldDB" id="M2S1I8"/>
<dbReference type="OrthoDB" id="3784217at2759"/>
<sequence>MPRDLIADRAMYHRIQTLFHNLLTIKSSLNARLHLQNLIQNNSYYCLSCSHPPSSSSSSSSSSTTTAPGSCGPTCPLLRSPSSTGFSASDLPASNLDAIQADFETYCDILKQIYRRGRDVTDAEAEVWERQAEEMRKWSETPTERWEREGWEIWKRRERWVRGVFGREWERCGGWEVGG</sequence>
<accession>M2S1I8</accession>
<dbReference type="GeneID" id="19133827"/>
<dbReference type="OMA" id="PTERWER"/>
<evidence type="ECO:0000313" key="2">
    <source>
        <dbReference type="Proteomes" id="UP000016934"/>
    </source>
</evidence>
<reference evidence="2" key="2">
    <citation type="journal article" date="2013" name="PLoS Genet.">
        <title>Comparative genome structure, secondary metabolite, and effector coding capacity across Cochliobolus pathogens.</title>
        <authorList>
            <person name="Condon B.J."/>
            <person name="Leng Y."/>
            <person name="Wu D."/>
            <person name="Bushley K.E."/>
            <person name="Ohm R.A."/>
            <person name="Otillar R."/>
            <person name="Martin J."/>
            <person name="Schackwitz W."/>
            <person name="Grimwood J."/>
            <person name="MohdZainudin N."/>
            <person name="Xue C."/>
            <person name="Wang R."/>
            <person name="Manning V.A."/>
            <person name="Dhillon B."/>
            <person name="Tu Z.J."/>
            <person name="Steffenson B.J."/>
            <person name="Salamov A."/>
            <person name="Sun H."/>
            <person name="Lowry S."/>
            <person name="LaButti K."/>
            <person name="Han J."/>
            <person name="Copeland A."/>
            <person name="Lindquist E."/>
            <person name="Barry K."/>
            <person name="Schmutz J."/>
            <person name="Baker S.E."/>
            <person name="Ciuffetti L.M."/>
            <person name="Grigoriev I.V."/>
            <person name="Zhong S."/>
            <person name="Turgeon B.G."/>
        </authorList>
    </citation>
    <scope>NUCLEOTIDE SEQUENCE [LARGE SCALE GENOMIC DNA]</scope>
    <source>
        <strain evidence="2">ND90Pr / ATCC 201652</strain>
    </source>
</reference>
<proteinExistence type="predicted"/>